<dbReference type="EMBL" id="CH916376">
    <property type="protein sequence ID" value="EDV95308.1"/>
    <property type="molecule type" value="Genomic_DNA"/>
</dbReference>
<dbReference type="Proteomes" id="UP000001070">
    <property type="component" value="Unassembled WGS sequence"/>
</dbReference>
<organism evidence="3">
    <name type="scientific">Drosophila grimshawi</name>
    <name type="common">Hawaiian fruit fly</name>
    <name type="synonym">Idiomyia grimshawi</name>
    <dbReference type="NCBI Taxonomy" id="7222"/>
    <lineage>
        <taxon>Eukaryota</taxon>
        <taxon>Metazoa</taxon>
        <taxon>Ecdysozoa</taxon>
        <taxon>Arthropoda</taxon>
        <taxon>Hexapoda</taxon>
        <taxon>Insecta</taxon>
        <taxon>Pterygota</taxon>
        <taxon>Neoptera</taxon>
        <taxon>Endopterygota</taxon>
        <taxon>Diptera</taxon>
        <taxon>Brachycera</taxon>
        <taxon>Muscomorpha</taxon>
        <taxon>Ephydroidea</taxon>
        <taxon>Drosophilidae</taxon>
        <taxon>Drosophila</taxon>
        <taxon>Hawaiian Drosophila</taxon>
    </lineage>
</organism>
<protein>
    <submittedName>
        <fullName evidence="2">GH17875</fullName>
    </submittedName>
</protein>
<evidence type="ECO:0000313" key="3">
    <source>
        <dbReference type="Proteomes" id="UP000001070"/>
    </source>
</evidence>
<evidence type="ECO:0000256" key="1">
    <source>
        <dbReference type="SAM" id="MobiDB-lite"/>
    </source>
</evidence>
<feature type="compositionally biased region" description="Polar residues" evidence="1">
    <location>
        <begin position="83"/>
        <end position="92"/>
    </location>
</feature>
<feature type="region of interest" description="Disordered" evidence="1">
    <location>
        <begin position="240"/>
        <end position="266"/>
    </location>
</feature>
<dbReference type="AlphaFoldDB" id="B4JX32"/>
<dbReference type="KEGG" id="dgr:6569399"/>
<reference evidence="2 3" key="1">
    <citation type="journal article" date="2007" name="Nature">
        <title>Evolution of genes and genomes on the Drosophila phylogeny.</title>
        <authorList>
            <consortium name="Drosophila 12 Genomes Consortium"/>
            <person name="Clark A.G."/>
            <person name="Eisen M.B."/>
            <person name="Smith D.R."/>
            <person name="Bergman C.M."/>
            <person name="Oliver B."/>
            <person name="Markow T.A."/>
            <person name="Kaufman T.C."/>
            <person name="Kellis M."/>
            <person name="Gelbart W."/>
            <person name="Iyer V.N."/>
            <person name="Pollard D.A."/>
            <person name="Sackton T.B."/>
            <person name="Larracuente A.M."/>
            <person name="Singh N.D."/>
            <person name="Abad J.P."/>
            <person name="Abt D.N."/>
            <person name="Adryan B."/>
            <person name="Aguade M."/>
            <person name="Akashi H."/>
            <person name="Anderson W.W."/>
            <person name="Aquadro C.F."/>
            <person name="Ardell D.H."/>
            <person name="Arguello R."/>
            <person name="Artieri C.G."/>
            <person name="Barbash D.A."/>
            <person name="Barker D."/>
            <person name="Barsanti P."/>
            <person name="Batterham P."/>
            <person name="Batzoglou S."/>
            <person name="Begun D."/>
            <person name="Bhutkar A."/>
            <person name="Blanco E."/>
            <person name="Bosak S.A."/>
            <person name="Bradley R.K."/>
            <person name="Brand A.D."/>
            <person name="Brent M.R."/>
            <person name="Brooks A.N."/>
            <person name="Brown R.H."/>
            <person name="Butlin R.K."/>
            <person name="Caggese C."/>
            <person name="Calvi B.R."/>
            <person name="Bernardo de Carvalho A."/>
            <person name="Caspi A."/>
            <person name="Castrezana S."/>
            <person name="Celniker S.E."/>
            <person name="Chang J.L."/>
            <person name="Chapple C."/>
            <person name="Chatterji S."/>
            <person name="Chinwalla A."/>
            <person name="Civetta A."/>
            <person name="Clifton S.W."/>
            <person name="Comeron J.M."/>
            <person name="Costello J.C."/>
            <person name="Coyne J.A."/>
            <person name="Daub J."/>
            <person name="David R.G."/>
            <person name="Delcher A.L."/>
            <person name="Delehaunty K."/>
            <person name="Do C.B."/>
            <person name="Ebling H."/>
            <person name="Edwards K."/>
            <person name="Eickbush T."/>
            <person name="Evans J.D."/>
            <person name="Filipski A."/>
            <person name="Findeiss S."/>
            <person name="Freyhult E."/>
            <person name="Fulton L."/>
            <person name="Fulton R."/>
            <person name="Garcia A.C."/>
            <person name="Gardiner A."/>
            <person name="Garfield D.A."/>
            <person name="Garvin B.E."/>
            <person name="Gibson G."/>
            <person name="Gilbert D."/>
            <person name="Gnerre S."/>
            <person name="Godfrey J."/>
            <person name="Good R."/>
            <person name="Gotea V."/>
            <person name="Gravely B."/>
            <person name="Greenberg A.J."/>
            <person name="Griffiths-Jones S."/>
            <person name="Gross S."/>
            <person name="Guigo R."/>
            <person name="Gustafson E.A."/>
            <person name="Haerty W."/>
            <person name="Hahn M.W."/>
            <person name="Halligan D.L."/>
            <person name="Halpern A.L."/>
            <person name="Halter G.M."/>
            <person name="Han M.V."/>
            <person name="Heger A."/>
            <person name="Hillier L."/>
            <person name="Hinrichs A.S."/>
            <person name="Holmes I."/>
            <person name="Hoskins R.A."/>
            <person name="Hubisz M.J."/>
            <person name="Hultmark D."/>
            <person name="Huntley M.A."/>
            <person name="Jaffe D.B."/>
            <person name="Jagadeeshan S."/>
            <person name="Jeck W.R."/>
            <person name="Johnson J."/>
            <person name="Jones C.D."/>
            <person name="Jordan W.C."/>
            <person name="Karpen G.H."/>
            <person name="Kataoka E."/>
            <person name="Keightley P.D."/>
            <person name="Kheradpour P."/>
            <person name="Kirkness E.F."/>
            <person name="Koerich L.B."/>
            <person name="Kristiansen K."/>
            <person name="Kudrna D."/>
            <person name="Kulathinal R.J."/>
            <person name="Kumar S."/>
            <person name="Kwok R."/>
            <person name="Lander E."/>
            <person name="Langley C.H."/>
            <person name="Lapoint R."/>
            <person name="Lazzaro B.P."/>
            <person name="Lee S.J."/>
            <person name="Levesque L."/>
            <person name="Li R."/>
            <person name="Lin C.F."/>
            <person name="Lin M.F."/>
            <person name="Lindblad-Toh K."/>
            <person name="Llopart A."/>
            <person name="Long M."/>
            <person name="Low L."/>
            <person name="Lozovsky E."/>
            <person name="Lu J."/>
            <person name="Luo M."/>
            <person name="Machado C.A."/>
            <person name="Makalowski W."/>
            <person name="Marzo M."/>
            <person name="Matsuda M."/>
            <person name="Matzkin L."/>
            <person name="McAllister B."/>
            <person name="McBride C.S."/>
            <person name="McKernan B."/>
            <person name="McKernan K."/>
            <person name="Mendez-Lago M."/>
            <person name="Minx P."/>
            <person name="Mollenhauer M.U."/>
            <person name="Montooth K."/>
            <person name="Mount S.M."/>
            <person name="Mu X."/>
            <person name="Myers E."/>
            <person name="Negre B."/>
            <person name="Newfeld S."/>
            <person name="Nielsen R."/>
            <person name="Noor M.A."/>
            <person name="O'Grady P."/>
            <person name="Pachter L."/>
            <person name="Papaceit M."/>
            <person name="Parisi M.J."/>
            <person name="Parisi M."/>
            <person name="Parts L."/>
            <person name="Pedersen J.S."/>
            <person name="Pesole G."/>
            <person name="Phillippy A.M."/>
            <person name="Ponting C.P."/>
            <person name="Pop M."/>
            <person name="Porcelli D."/>
            <person name="Powell J.R."/>
            <person name="Prohaska S."/>
            <person name="Pruitt K."/>
            <person name="Puig M."/>
            <person name="Quesneville H."/>
            <person name="Ram K.R."/>
            <person name="Rand D."/>
            <person name="Rasmussen M.D."/>
            <person name="Reed L.K."/>
            <person name="Reenan R."/>
            <person name="Reily A."/>
            <person name="Remington K.A."/>
            <person name="Rieger T.T."/>
            <person name="Ritchie M.G."/>
            <person name="Robin C."/>
            <person name="Rogers Y.H."/>
            <person name="Rohde C."/>
            <person name="Rozas J."/>
            <person name="Rubenfield M.J."/>
            <person name="Ruiz A."/>
            <person name="Russo S."/>
            <person name="Salzberg S.L."/>
            <person name="Sanchez-Gracia A."/>
            <person name="Saranga D.J."/>
            <person name="Sato H."/>
            <person name="Schaeffer S.W."/>
            <person name="Schatz M.C."/>
            <person name="Schlenke T."/>
            <person name="Schwartz R."/>
            <person name="Segarra C."/>
            <person name="Singh R.S."/>
            <person name="Sirot L."/>
            <person name="Sirota M."/>
            <person name="Sisneros N.B."/>
            <person name="Smith C.D."/>
            <person name="Smith T.F."/>
            <person name="Spieth J."/>
            <person name="Stage D.E."/>
            <person name="Stark A."/>
            <person name="Stephan W."/>
            <person name="Strausberg R.L."/>
            <person name="Strempel S."/>
            <person name="Sturgill D."/>
            <person name="Sutton G."/>
            <person name="Sutton G.G."/>
            <person name="Tao W."/>
            <person name="Teichmann S."/>
            <person name="Tobari Y.N."/>
            <person name="Tomimura Y."/>
            <person name="Tsolas J.M."/>
            <person name="Valente V.L."/>
            <person name="Venter E."/>
            <person name="Venter J.C."/>
            <person name="Vicario S."/>
            <person name="Vieira F.G."/>
            <person name="Vilella A.J."/>
            <person name="Villasante A."/>
            <person name="Walenz B."/>
            <person name="Wang J."/>
            <person name="Wasserman M."/>
            <person name="Watts T."/>
            <person name="Wilson D."/>
            <person name="Wilson R.K."/>
            <person name="Wing R.A."/>
            <person name="Wolfner M.F."/>
            <person name="Wong A."/>
            <person name="Wong G.K."/>
            <person name="Wu C.I."/>
            <person name="Wu G."/>
            <person name="Yamamoto D."/>
            <person name="Yang H.P."/>
            <person name="Yang S.P."/>
            <person name="Yorke J.A."/>
            <person name="Yoshida K."/>
            <person name="Zdobnov E."/>
            <person name="Zhang P."/>
            <person name="Zhang Y."/>
            <person name="Zimin A.V."/>
            <person name="Baldwin J."/>
            <person name="Abdouelleil A."/>
            <person name="Abdulkadir J."/>
            <person name="Abebe A."/>
            <person name="Abera B."/>
            <person name="Abreu J."/>
            <person name="Acer S.C."/>
            <person name="Aftuck L."/>
            <person name="Alexander A."/>
            <person name="An P."/>
            <person name="Anderson E."/>
            <person name="Anderson S."/>
            <person name="Arachi H."/>
            <person name="Azer M."/>
            <person name="Bachantsang P."/>
            <person name="Barry A."/>
            <person name="Bayul T."/>
            <person name="Berlin A."/>
            <person name="Bessette D."/>
            <person name="Bloom T."/>
            <person name="Blye J."/>
            <person name="Boguslavskiy L."/>
            <person name="Bonnet C."/>
            <person name="Boukhgalter B."/>
            <person name="Bourzgui I."/>
            <person name="Brown A."/>
            <person name="Cahill P."/>
            <person name="Channer S."/>
            <person name="Cheshatsang Y."/>
            <person name="Chuda L."/>
            <person name="Citroen M."/>
            <person name="Collymore A."/>
            <person name="Cooke P."/>
            <person name="Costello M."/>
            <person name="D'Aco K."/>
            <person name="Daza R."/>
            <person name="De Haan G."/>
            <person name="DeGray S."/>
            <person name="DeMaso C."/>
            <person name="Dhargay N."/>
            <person name="Dooley K."/>
            <person name="Dooley E."/>
            <person name="Doricent M."/>
            <person name="Dorje P."/>
            <person name="Dorjee K."/>
            <person name="Dupes A."/>
            <person name="Elong R."/>
            <person name="Falk J."/>
            <person name="Farina A."/>
            <person name="Faro S."/>
            <person name="Ferguson D."/>
            <person name="Fisher S."/>
            <person name="Foley C.D."/>
            <person name="Franke A."/>
            <person name="Friedrich D."/>
            <person name="Gadbois L."/>
            <person name="Gearin G."/>
            <person name="Gearin C.R."/>
            <person name="Giannoukos G."/>
            <person name="Goode T."/>
            <person name="Graham J."/>
            <person name="Grandbois E."/>
            <person name="Grewal S."/>
            <person name="Gyaltsen K."/>
            <person name="Hafez N."/>
            <person name="Hagos B."/>
            <person name="Hall J."/>
            <person name="Henson C."/>
            <person name="Hollinger A."/>
            <person name="Honan T."/>
            <person name="Huard M.D."/>
            <person name="Hughes L."/>
            <person name="Hurhula B."/>
            <person name="Husby M.E."/>
            <person name="Kamat A."/>
            <person name="Kanga B."/>
            <person name="Kashin S."/>
            <person name="Khazanovich D."/>
            <person name="Kisner P."/>
            <person name="Lance K."/>
            <person name="Lara M."/>
            <person name="Lee W."/>
            <person name="Lennon N."/>
            <person name="Letendre F."/>
            <person name="LeVine R."/>
            <person name="Lipovsky A."/>
            <person name="Liu X."/>
            <person name="Liu J."/>
            <person name="Liu S."/>
            <person name="Lokyitsang T."/>
            <person name="Lokyitsang Y."/>
            <person name="Lubonja R."/>
            <person name="Lui A."/>
            <person name="MacDonald P."/>
            <person name="Magnisalis V."/>
            <person name="Maru K."/>
            <person name="Matthews C."/>
            <person name="McCusker W."/>
            <person name="McDonough S."/>
            <person name="Mehta T."/>
            <person name="Meldrim J."/>
            <person name="Meneus L."/>
            <person name="Mihai O."/>
            <person name="Mihalev A."/>
            <person name="Mihova T."/>
            <person name="Mittelman R."/>
            <person name="Mlenga V."/>
            <person name="Montmayeur A."/>
            <person name="Mulrain L."/>
            <person name="Navidi A."/>
            <person name="Naylor J."/>
            <person name="Negash T."/>
            <person name="Nguyen T."/>
            <person name="Nguyen N."/>
            <person name="Nicol R."/>
            <person name="Norbu C."/>
            <person name="Norbu N."/>
            <person name="Novod N."/>
            <person name="O'Neill B."/>
            <person name="Osman S."/>
            <person name="Markiewicz E."/>
            <person name="Oyono O.L."/>
            <person name="Patti C."/>
            <person name="Phunkhang P."/>
            <person name="Pierre F."/>
            <person name="Priest M."/>
            <person name="Raghuraman S."/>
            <person name="Rege F."/>
            <person name="Reyes R."/>
            <person name="Rise C."/>
            <person name="Rogov P."/>
            <person name="Ross K."/>
            <person name="Ryan E."/>
            <person name="Settipalli S."/>
            <person name="Shea T."/>
            <person name="Sherpa N."/>
            <person name="Shi L."/>
            <person name="Shih D."/>
            <person name="Sparrow T."/>
            <person name="Spaulding J."/>
            <person name="Stalker J."/>
            <person name="Stange-Thomann N."/>
            <person name="Stavropoulos S."/>
            <person name="Stone C."/>
            <person name="Strader C."/>
            <person name="Tesfaye S."/>
            <person name="Thomson T."/>
            <person name="Thoulutsang Y."/>
            <person name="Thoulutsang D."/>
            <person name="Topham K."/>
            <person name="Topping I."/>
            <person name="Tsamla T."/>
            <person name="Vassiliev H."/>
            <person name="Vo A."/>
            <person name="Wangchuk T."/>
            <person name="Wangdi T."/>
            <person name="Weiand M."/>
            <person name="Wilkinson J."/>
            <person name="Wilson A."/>
            <person name="Yadav S."/>
            <person name="Young G."/>
            <person name="Yu Q."/>
            <person name="Zembek L."/>
            <person name="Zhong D."/>
            <person name="Zimmer A."/>
            <person name="Zwirko Z."/>
            <person name="Jaffe D.B."/>
            <person name="Alvarez P."/>
            <person name="Brockman W."/>
            <person name="Butler J."/>
            <person name="Chin C."/>
            <person name="Gnerre S."/>
            <person name="Grabherr M."/>
            <person name="Kleber M."/>
            <person name="Mauceli E."/>
            <person name="MacCallum I."/>
        </authorList>
    </citation>
    <scope>NUCLEOTIDE SEQUENCE [LARGE SCALE GENOMIC DNA]</scope>
    <source>
        <strain evidence="3">Tucson 15287-2541.00</strain>
    </source>
</reference>
<dbReference type="InParanoid" id="B4JX32"/>
<name>B4JX32_DROGR</name>
<dbReference type="HOGENOM" id="CLU_900980_0_0_1"/>
<gene>
    <name evidence="2" type="primary">Dgri\GH17875</name>
    <name evidence="2" type="ORF">Dgri_GH17875</name>
</gene>
<evidence type="ECO:0000313" key="2">
    <source>
        <dbReference type="EMBL" id="EDV95308.1"/>
    </source>
</evidence>
<sequence length="309" mass="35559">MRAEETNENCLTSSTAVATIPRSTGSQLNYLNVGSGFNPNVFPTLRLRLRLEQSSDSKGGQLDANCPTAVTHQQPRQVVAQPGRNSSSSSDNCWLETQPNWLRRHRLTFDQWLLSKKKQELVRRCQFRRELQQQKQVRQVRKQMSDQCYADWLHLKRRSRVKASTTTAEAAALVASTSEQRHRCLRQWEQRKQHESQQRREQQLRAKEQQHMDERVREQLSRLSWQRWLAQLAVKSLKPRFATGQPGKTRSSAGGAASPVLTQQQRRKLQQQLATISLRMPLSVAQRALCERDKASINRKASLLKSVSA</sequence>
<feature type="region of interest" description="Disordered" evidence="1">
    <location>
        <begin position="189"/>
        <end position="212"/>
    </location>
</feature>
<dbReference type="eggNOG" id="ENOG502T70H">
    <property type="taxonomic scope" value="Eukaryota"/>
</dbReference>
<proteinExistence type="predicted"/>
<keyword evidence="3" id="KW-1185">Reference proteome</keyword>
<feature type="region of interest" description="Disordered" evidence="1">
    <location>
        <begin position="54"/>
        <end position="92"/>
    </location>
</feature>
<dbReference type="OrthoDB" id="7873267at2759"/>
<accession>B4JX32</accession>